<evidence type="ECO:0000313" key="1">
    <source>
        <dbReference type="EMBL" id="GFY65164.1"/>
    </source>
</evidence>
<sequence length="24" mass="3014">CFIQRRTKSYMFRVDFKFGGKREI</sequence>
<gene>
    <name evidence="1" type="ORF">TNIN_36661</name>
</gene>
<comment type="caution">
    <text evidence="1">The sequence shown here is derived from an EMBL/GenBank/DDBJ whole genome shotgun (WGS) entry which is preliminary data.</text>
</comment>
<keyword evidence="2" id="KW-1185">Reference proteome</keyword>
<proteinExistence type="predicted"/>
<dbReference type="Proteomes" id="UP000886998">
    <property type="component" value="Unassembled WGS sequence"/>
</dbReference>
<evidence type="ECO:0000313" key="2">
    <source>
        <dbReference type="Proteomes" id="UP000886998"/>
    </source>
</evidence>
<reference evidence="1" key="1">
    <citation type="submission" date="2020-08" db="EMBL/GenBank/DDBJ databases">
        <title>Multicomponent nature underlies the extraordinary mechanical properties of spider dragline silk.</title>
        <authorList>
            <person name="Kono N."/>
            <person name="Nakamura H."/>
            <person name="Mori M."/>
            <person name="Yoshida Y."/>
            <person name="Ohtoshi R."/>
            <person name="Malay A.D."/>
            <person name="Moran D.A.P."/>
            <person name="Tomita M."/>
            <person name="Numata K."/>
            <person name="Arakawa K."/>
        </authorList>
    </citation>
    <scope>NUCLEOTIDE SEQUENCE</scope>
</reference>
<protein>
    <submittedName>
        <fullName evidence="1">Uncharacterized protein</fullName>
    </submittedName>
</protein>
<feature type="non-terminal residue" evidence="1">
    <location>
        <position position="1"/>
    </location>
</feature>
<dbReference type="AlphaFoldDB" id="A0A8X7CBC9"/>
<dbReference type="EMBL" id="BMAV01015538">
    <property type="protein sequence ID" value="GFY65164.1"/>
    <property type="molecule type" value="Genomic_DNA"/>
</dbReference>
<dbReference type="OrthoDB" id="8331457at2759"/>
<organism evidence="1 2">
    <name type="scientific">Trichonephila inaurata madagascariensis</name>
    <dbReference type="NCBI Taxonomy" id="2747483"/>
    <lineage>
        <taxon>Eukaryota</taxon>
        <taxon>Metazoa</taxon>
        <taxon>Ecdysozoa</taxon>
        <taxon>Arthropoda</taxon>
        <taxon>Chelicerata</taxon>
        <taxon>Arachnida</taxon>
        <taxon>Araneae</taxon>
        <taxon>Araneomorphae</taxon>
        <taxon>Entelegynae</taxon>
        <taxon>Araneoidea</taxon>
        <taxon>Nephilidae</taxon>
        <taxon>Trichonephila</taxon>
        <taxon>Trichonephila inaurata</taxon>
    </lineage>
</organism>
<accession>A0A8X7CBC9</accession>
<name>A0A8X7CBC9_9ARAC</name>